<name>A0AAV5GAI3_CORAM</name>
<organism evidence="2 3">
    <name type="scientific">Corynebacterium ammoniagenes</name>
    <name type="common">Brevibacterium ammoniagenes</name>
    <dbReference type="NCBI Taxonomy" id="1697"/>
    <lineage>
        <taxon>Bacteria</taxon>
        <taxon>Bacillati</taxon>
        <taxon>Actinomycetota</taxon>
        <taxon>Actinomycetes</taxon>
        <taxon>Mycobacteriales</taxon>
        <taxon>Corynebacteriaceae</taxon>
        <taxon>Corynebacterium</taxon>
    </lineage>
</organism>
<dbReference type="AlphaFoldDB" id="A0AAV5GAI3"/>
<comment type="caution">
    <text evidence="2">The sequence shown here is derived from an EMBL/GenBank/DDBJ whole genome shotgun (WGS) entry which is preliminary data.</text>
</comment>
<sequence>MDKKFQQRFGNSSDAGTNTRKAIDDHYQEQLRLWKKSWIACLLAFILLGIGIVIVGLAGAFWLMYWAVALVSIPLVWWFIGPARARK</sequence>
<feature type="transmembrane region" description="Helical" evidence="1">
    <location>
        <begin position="38"/>
        <end position="57"/>
    </location>
</feature>
<protein>
    <submittedName>
        <fullName evidence="2">Uncharacterized protein</fullName>
    </submittedName>
</protein>
<keyword evidence="1" id="KW-1133">Transmembrane helix</keyword>
<dbReference type="Proteomes" id="UP001054925">
    <property type="component" value="Unassembled WGS sequence"/>
</dbReference>
<proteinExistence type="predicted"/>
<evidence type="ECO:0000256" key="1">
    <source>
        <dbReference type="SAM" id="Phobius"/>
    </source>
</evidence>
<keyword evidence="1" id="KW-0812">Transmembrane</keyword>
<feature type="transmembrane region" description="Helical" evidence="1">
    <location>
        <begin position="63"/>
        <end position="80"/>
    </location>
</feature>
<accession>A0AAV5GAI3</accession>
<reference evidence="2" key="1">
    <citation type="submission" date="2021-12" db="EMBL/GenBank/DDBJ databases">
        <title>Draft genome sequence of Corynebacterium ammoniagenes strain T-723.</title>
        <authorList>
            <person name="Matsuzawa M."/>
            <person name="Hiratani M."/>
            <person name="Abe I."/>
            <person name="Tsuji Y."/>
            <person name="Nakamura J."/>
        </authorList>
    </citation>
    <scope>NUCLEOTIDE SEQUENCE</scope>
    <source>
        <strain evidence="2">T-723</strain>
    </source>
</reference>
<dbReference type="EMBL" id="BQKK01000006">
    <property type="protein sequence ID" value="GJN43673.1"/>
    <property type="molecule type" value="Genomic_DNA"/>
</dbReference>
<evidence type="ECO:0000313" key="2">
    <source>
        <dbReference type="EMBL" id="GJN43673.1"/>
    </source>
</evidence>
<gene>
    <name evidence="2" type="ORF">CAT723_21520</name>
</gene>
<keyword evidence="1" id="KW-0472">Membrane</keyword>
<evidence type="ECO:0000313" key="3">
    <source>
        <dbReference type="Proteomes" id="UP001054925"/>
    </source>
</evidence>